<name>A0A545SLG5_9GAMM</name>
<proteinExistence type="predicted"/>
<sequence length="71" mass="8213">MPDSTILVNEFNIIWEALNHYEKYLENMSASAPNEDEELLYDEKLQDLENTKKAIQYAALNSYGLELKAES</sequence>
<dbReference type="AlphaFoldDB" id="A0A545SLG5"/>
<dbReference type="OrthoDB" id="9155972at2"/>
<dbReference type="RefSeq" id="WP_142930272.1">
    <property type="nucleotide sequence ID" value="NZ_ML660125.1"/>
</dbReference>
<organism evidence="1 2">
    <name type="scientific">Exilibacterium tricleocarpae</name>
    <dbReference type="NCBI Taxonomy" id="2591008"/>
    <lineage>
        <taxon>Bacteria</taxon>
        <taxon>Pseudomonadati</taxon>
        <taxon>Pseudomonadota</taxon>
        <taxon>Gammaproteobacteria</taxon>
        <taxon>Cellvibrionales</taxon>
        <taxon>Cellvibrionaceae</taxon>
        <taxon>Exilibacterium</taxon>
    </lineage>
</organism>
<keyword evidence="2" id="KW-1185">Reference proteome</keyword>
<comment type="caution">
    <text evidence="1">The sequence shown here is derived from an EMBL/GenBank/DDBJ whole genome shotgun (WGS) entry which is preliminary data.</text>
</comment>
<evidence type="ECO:0000313" key="1">
    <source>
        <dbReference type="EMBL" id="TQV65823.1"/>
    </source>
</evidence>
<dbReference type="EMBL" id="VHSG01000050">
    <property type="protein sequence ID" value="TQV65823.1"/>
    <property type="molecule type" value="Genomic_DNA"/>
</dbReference>
<reference evidence="1 2" key="1">
    <citation type="submission" date="2019-06" db="EMBL/GenBank/DDBJ databases">
        <title>Whole genome sequence for Cellvibrionaceae sp. R142.</title>
        <authorList>
            <person name="Wang G."/>
        </authorList>
    </citation>
    <scope>NUCLEOTIDE SEQUENCE [LARGE SCALE GENOMIC DNA]</scope>
    <source>
        <strain evidence="1 2">R142</strain>
    </source>
</reference>
<protein>
    <submittedName>
        <fullName evidence="1">Uncharacterized protein</fullName>
    </submittedName>
</protein>
<accession>A0A545SLG5</accession>
<gene>
    <name evidence="1" type="ORF">FKG94_28055</name>
</gene>
<dbReference type="Proteomes" id="UP000319732">
    <property type="component" value="Unassembled WGS sequence"/>
</dbReference>
<evidence type="ECO:0000313" key="2">
    <source>
        <dbReference type="Proteomes" id="UP000319732"/>
    </source>
</evidence>